<gene>
    <name evidence="2" type="ORF">HCG48_19580</name>
</gene>
<keyword evidence="3" id="KW-1185">Reference proteome</keyword>
<evidence type="ECO:0000313" key="3">
    <source>
        <dbReference type="Proteomes" id="UP000500857"/>
    </source>
</evidence>
<evidence type="ECO:0000256" key="1">
    <source>
        <dbReference type="SAM" id="Phobius"/>
    </source>
</evidence>
<reference evidence="2 3" key="1">
    <citation type="submission" date="2020-04" db="EMBL/GenBank/DDBJ databases">
        <authorList>
            <person name="Basu S."/>
            <person name="Maruthanayagam V."/>
            <person name="Chakraborty S."/>
            <person name="Pramanik A."/>
            <person name="Mukherjee J."/>
            <person name="Brink B."/>
        </authorList>
    </citation>
    <scope>NUCLEOTIDE SEQUENCE [LARGE SCALE GENOMIC DNA]</scope>
    <source>
        <strain evidence="2 3">AP17</strain>
    </source>
</reference>
<name>A0A6H1U2B8_9CYAN</name>
<dbReference type="KEGG" id="oxy:HCG48_19580"/>
<dbReference type="AlphaFoldDB" id="A0A6H1U2B8"/>
<keyword evidence="1" id="KW-1133">Transmembrane helix</keyword>
<dbReference type="RefSeq" id="WP_168570665.1">
    <property type="nucleotide sequence ID" value="NZ_CP051167.1"/>
</dbReference>
<keyword evidence="1" id="KW-0472">Membrane</keyword>
<keyword evidence="1" id="KW-0812">Transmembrane</keyword>
<dbReference type="Proteomes" id="UP000500857">
    <property type="component" value="Chromosome"/>
</dbReference>
<evidence type="ECO:0000313" key="2">
    <source>
        <dbReference type="EMBL" id="QIZ72517.1"/>
    </source>
</evidence>
<accession>A0A6H1U2B8</accession>
<organism evidence="2 3">
    <name type="scientific">Oxynema aestuarii AP17</name>
    <dbReference type="NCBI Taxonomy" id="2064643"/>
    <lineage>
        <taxon>Bacteria</taxon>
        <taxon>Bacillati</taxon>
        <taxon>Cyanobacteriota</taxon>
        <taxon>Cyanophyceae</taxon>
        <taxon>Oscillatoriophycideae</taxon>
        <taxon>Oscillatoriales</taxon>
        <taxon>Oscillatoriaceae</taxon>
        <taxon>Oxynema</taxon>
        <taxon>Oxynema aestuarii</taxon>
    </lineage>
</organism>
<feature type="transmembrane region" description="Helical" evidence="1">
    <location>
        <begin position="12"/>
        <end position="31"/>
    </location>
</feature>
<sequence>MNSISYHDLFAALVFLVLSGLFTLEVFVGSVDRRRVRRQHKRNGSYLSRDRLDDVPGKGHEAIELNIDRHSNR</sequence>
<proteinExistence type="predicted"/>
<dbReference type="EMBL" id="CP051167">
    <property type="protein sequence ID" value="QIZ72517.1"/>
    <property type="molecule type" value="Genomic_DNA"/>
</dbReference>
<protein>
    <submittedName>
        <fullName evidence="2">Uncharacterized protein</fullName>
    </submittedName>
</protein>